<dbReference type="SUPFAM" id="SSF103473">
    <property type="entry name" value="MFS general substrate transporter"/>
    <property type="match status" value="1"/>
</dbReference>
<evidence type="ECO:0000256" key="6">
    <source>
        <dbReference type="SAM" id="Phobius"/>
    </source>
</evidence>
<keyword evidence="3 6" id="KW-1133">Transmembrane helix</keyword>
<feature type="transmembrane region" description="Helical" evidence="6">
    <location>
        <begin position="243"/>
        <end position="263"/>
    </location>
</feature>
<evidence type="ECO:0000256" key="5">
    <source>
        <dbReference type="SAM" id="MobiDB-lite"/>
    </source>
</evidence>
<gene>
    <name evidence="8" type="ORF">B0T18DRAFT_321734</name>
</gene>
<evidence type="ECO:0000313" key="9">
    <source>
        <dbReference type="Proteomes" id="UP001172155"/>
    </source>
</evidence>
<dbReference type="Gene3D" id="1.20.1250.20">
    <property type="entry name" value="MFS general substrate transporter like domains"/>
    <property type="match status" value="1"/>
</dbReference>
<dbReference type="Pfam" id="PF07690">
    <property type="entry name" value="MFS_1"/>
    <property type="match status" value="1"/>
</dbReference>
<dbReference type="GO" id="GO:0022857">
    <property type="term" value="F:transmembrane transporter activity"/>
    <property type="evidence" value="ECO:0007669"/>
    <property type="project" value="InterPro"/>
</dbReference>
<dbReference type="InterPro" id="IPR020846">
    <property type="entry name" value="MFS_dom"/>
</dbReference>
<dbReference type="GO" id="GO:0016020">
    <property type="term" value="C:membrane"/>
    <property type="evidence" value="ECO:0007669"/>
    <property type="project" value="UniProtKB-SubCell"/>
</dbReference>
<dbReference type="AlphaFoldDB" id="A0AA40F0W0"/>
<dbReference type="PANTHER" id="PTHR23507:SF1">
    <property type="entry name" value="FI18259P1-RELATED"/>
    <property type="match status" value="1"/>
</dbReference>
<feature type="transmembrane region" description="Helical" evidence="6">
    <location>
        <begin position="53"/>
        <end position="71"/>
    </location>
</feature>
<feature type="compositionally biased region" description="Basic and acidic residues" evidence="5">
    <location>
        <begin position="280"/>
        <end position="291"/>
    </location>
</feature>
<protein>
    <submittedName>
        <fullName evidence="8">Major facilitator superfamily domain-containing protein</fullName>
    </submittedName>
</protein>
<feature type="transmembrane region" description="Helical" evidence="6">
    <location>
        <begin position="215"/>
        <end position="237"/>
    </location>
</feature>
<keyword evidence="4 6" id="KW-0472">Membrane</keyword>
<feature type="transmembrane region" description="Helical" evidence="6">
    <location>
        <begin position="318"/>
        <end position="336"/>
    </location>
</feature>
<evidence type="ECO:0000259" key="7">
    <source>
        <dbReference type="PROSITE" id="PS50850"/>
    </source>
</evidence>
<dbReference type="PANTHER" id="PTHR23507">
    <property type="entry name" value="ZGC:174356"/>
    <property type="match status" value="1"/>
</dbReference>
<dbReference type="Proteomes" id="UP001172155">
    <property type="component" value="Unassembled WGS sequence"/>
</dbReference>
<feature type="transmembrane region" description="Helical" evidence="6">
    <location>
        <begin position="393"/>
        <end position="412"/>
    </location>
</feature>
<feature type="transmembrane region" description="Helical" evidence="6">
    <location>
        <begin position="356"/>
        <end position="381"/>
    </location>
</feature>
<feature type="transmembrane region" description="Helical" evidence="6">
    <location>
        <begin position="121"/>
        <end position="140"/>
    </location>
</feature>
<evidence type="ECO:0000256" key="1">
    <source>
        <dbReference type="ARBA" id="ARBA00004141"/>
    </source>
</evidence>
<name>A0AA40F0W0_9PEZI</name>
<evidence type="ECO:0000256" key="3">
    <source>
        <dbReference type="ARBA" id="ARBA00022989"/>
    </source>
</evidence>
<accession>A0AA40F0W0</accession>
<feature type="domain" description="Major facilitator superfamily (MFS) profile" evidence="7">
    <location>
        <begin position="51"/>
        <end position="512"/>
    </location>
</feature>
<sequence>MERHPVRDNDAPEYSPGAGAGEQSPLLSHDHDPDPNSTENEIDQQRKQLRSRVMLLVIAMVFGLELGVAMFTPPSAAIMERILCRDFYPEFGNGTSSAEWVPSGDCKIPEVQAPLAMLRGWSYTFEAIPAMLTAMPWGILSDRWGRKPVMTCGIAGMVLNSAFATLVYMLSDFVPLWTYWFSALFLFLGGGPQMVVAVLYTIIADVTPVPERATAFFQLGAVYLFSGMISSPLTGVLMLKSPWVALVAAMAIMALCVPLALAFPETVHLHARQEPGGQRGDVRGEAEDDQKPSAATTYWDKAKGGMADISEFILGNRAVCFLILSSIFVVLGKFVQELLLQYTTKRYGWSWPDATFFLTIRHAASLVTLLAVLPAASWFCLHRLGMQGVYKDLWLARASAALGAVGCLLVAAATNGYLLAFAFIWMSLGVGLSSLTRSLLNALVEEHHVGTLNALISFMEMTGALVAGPLLAESWSVGMEWGGPWIGLPFLVSGGFLGVATAILCLFRLPVKETLLEES</sequence>
<comment type="subcellular location">
    <subcellularLocation>
        <location evidence="1">Membrane</location>
        <topology evidence="1">Multi-pass membrane protein</topology>
    </subcellularLocation>
</comment>
<feature type="compositionally biased region" description="Basic and acidic residues" evidence="5">
    <location>
        <begin position="1"/>
        <end position="10"/>
    </location>
</feature>
<dbReference type="EMBL" id="JAUKUD010000003">
    <property type="protein sequence ID" value="KAK0749185.1"/>
    <property type="molecule type" value="Genomic_DNA"/>
</dbReference>
<organism evidence="8 9">
    <name type="scientific">Schizothecium vesticola</name>
    <dbReference type="NCBI Taxonomy" id="314040"/>
    <lineage>
        <taxon>Eukaryota</taxon>
        <taxon>Fungi</taxon>
        <taxon>Dikarya</taxon>
        <taxon>Ascomycota</taxon>
        <taxon>Pezizomycotina</taxon>
        <taxon>Sordariomycetes</taxon>
        <taxon>Sordariomycetidae</taxon>
        <taxon>Sordariales</taxon>
        <taxon>Schizotheciaceae</taxon>
        <taxon>Schizothecium</taxon>
    </lineage>
</organism>
<feature type="transmembrane region" description="Helical" evidence="6">
    <location>
        <begin position="484"/>
        <end position="507"/>
    </location>
</feature>
<feature type="transmembrane region" description="Helical" evidence="6">
    <location>
        <begin position="418"/>
        <end position="440"/>
    </location>
</feature>
<dbReference type="InterPro" id="IPR011701">
    <property type="entry name" value="MFS"/>
</dbReference>
<feature type="region of interest" description="Disordered" evidence="5">
    <location>
        <begin position="274"/>
        <end position="294"/>
    </location>
</feature>
<dbReference type="PROSITE" id="PS50850">
    <property type="entry name" value="MFS"/>
    <property type="match status" value="1"/>
</dbReference>
<feature type="transmembrane region" description="Helical" evidence="6">
    <location>
        <begin position="177"/>
        <end position="203"/>
    </location>
</feature>
<dbReference type="InterPro" id="IPR036259">
    <property type="entry name" value="MFS_trans_sf"/>
</dbReference>
<keyword evidence="2 6" id="KW-0812">Transmembrane</keyword>
<reference evidence="8" key="1">
    <citation type="submission" date="2023-06" db="EMBL/GenBank/DDBJ databases">
        <title>Genome-scale phylogeny and comparative genomics of the fungal order Sordariales.</title>
        <authorList>
            <consortium name="Lawrence Berkeley National Laboratory"/>
            <person name="Hensen N."/>
            <person name="Bonometti L."/>
            <person name="Westerberg I."/>
            <person name="Brannstrom I.O."/>
            <person name="Guillou S."/>
            <person name="Cros-Aarteil S."/>
            <person name="Calhoun S."/>
            <person name="Haridas S."/>
            <person name="Kuo A."/>
            <person name="Mondo S."/>
            <person name="Pangilinan J."/>
            <person name="Riley R."/>
            <person name="LaButti K."/>
            <person name="Andreopoulos B."/>
            <person name="Lipzen A."/>
            <person name="Chen C."/>
            <person name="Yanf M."/>
            <person name="Daum C."/>
            <person name="Ng V."/>
            <person name="Clum A."/>
            <person name="Steindorff A."/>
            <person name="Ohm R."/>
            <person name="Martin F."/>
            <person name="Silar P."/>
            <person name="Natvig D."/>
            <person name="Lalanne C."/>
            <person name="Gautier V."/>
            <person name="Ament-velasquez S.L."/>
            <person name="Kruys A."/>
            <person name="Hutchinson M.I."/>
            <person name="Powell A.J."/>
            <person name="Barry K."/>
            <person name="Miller A.N."/>
            <person name="Grigoriev I.V."/>
            <person name="Debuchy R."/>
            <person name="Gladieux P."/>
            <person name="Thoren M.H."/>
            <person name="Johannesson H."/>
        </authorList>
    </citation>
    <scope>NUCLEOTIDE SEQUENCE</scope>
    <source>
        <strain evidence="8">SMH3187-1</strain>
    </source>
</reference>
<comment type="caution">
    <text evidence="8">The sequence shown here is derived from an EMBL/GenBank/DDBJ whole genome shotgun (WGS) entry which is preliminary data.</text>
</comment>
<keyword evidence="9" id="KW-1185">Reference proteome</keyword>
<evidence type="ECO:0000256" key="2">
    <source>
        <dbReference type="ARBA" id="ARBA00022692"/>
    </source>
</evidence>
<feature type="region of interest" description="Disordered" evidence="5">
    <location>
        <begin position="1"/>
        <end position="45"/>
    </location>
</feature>
<feature type="transmembrane region" description="Helical" evidence="6">
    <location>
        <begin position="452"/>
        <end position="472"/>
    </location>
</feature>
<proteinExistence type="predicted"/>
<evidence type="ECO:0000313" key="8">
    <source>
        <dbReference type="EMBL" id="KAK0749185.1"/>
    </source>
</evidence>
<feature type="transmembrane region" description="Helical" evidence="6">
    <location>
        <begin position="152"/>
        <end position="171"/>
    </location>
</feature>
<evidence type="ECO:0000256" key="4">
    <source>
        <dbReference type="ARBA" id="ARBA00023136"/>
    </source>
</evidence>